<sequence>MEGYKPMSNVFEIVKFLRRKNKLKREIQDNDRKIRDNQKRVTLLENLLDYIQPEMSRGDIVEIVKNMKVDYEDRIDDHIIKGAEISKERGETTRQIKELMRLEREVNKTMS</sequence>
<organism evidence="3 4">
    <name type="scientific">Candidatus Enterovibrio escicola</name>
    <dbReference type="NCBI Taxonomy" id="1927127"/>
    <lineage>
        <taxon>Bacteria</taxon>
        <taxon>Pseudomonadati</taxon>
        <taxon>Pseudomonadota</taxon>
        <taxon>Gammaproteobacteria</taxon>
        <taxon>Vibrionales</taxon>
        <taxon>Vibrionaceae</taxon>
        <taxon>Enterovibrio</taxon>
    </lineage>
</organism>
<evidence type="ECO:0000256" key="1">
    <source>
        <dbReference type="ARBA" id="ARBA00022490"/>
    </source>
</evidence>
<comment type="function">
    <text evidence="2">Pole-localizer protein involved in the regulation of several cellular processes.</text>
</comment>
<proteinExistence type="inferred from homology"/>
<evidence type="ECO:0000256" key="2">
    <source>
        <dbReference type="HAMAP-Rule" id="MF_00683"/>
    </source>
</evidence>
<dbReference type="Proteomes" id="UP000219020">
    <property type="component" value="Unassembled WGS sequence"/>
</dbReference>
<dbReference type="EMBL" id="NBYY01000003">
    <property type="protein sequence ID" value="PCS24183.1"/>
    <property type="molecule type" value="Genomic_DNA"/>
</dbReference>
<name>A0A2A5T7M8_9GAMM</name>
<dbReference type="HAMAP" id="MF_00683">
    <property type="entry name" value="UPF0265"/>
    <property type="match status" value="1"/>
</dbReference>
<keyword evidence="4" id="KW-1185">Reference proteome</keyword>
<protein>
    <recommendedName>
        <fullName evidence="2">Pole-localizer protein TmaR</fullName>
    </recommendedName>
</protein>
<comment type="similarity">
    <text evidence="2">Belongs to the pole-localizer TmaR family.</text>
</comment>
<keyword evidence="2" id="KW-0175">Coiled coil</keyword>
<reference evidence="4" key="1">
    <citation type="submission" date="2017-04" db="EMBL/GenBank/DDBJ databases">
        <title>Genome evolution of the luminous symbionts of deep sea anglerfish.</title>
        <authorList>
            <person name="Hendry T.A."/>
        </authorList>
    </citation>
    <scope>NUCLEOTIDE SEQUENCE [LARGE SCALE GENOMIC DNA]</scope>
</reference>
<accession>A0A2A5T7M8</accession>
<keyword evidence="1 2" id="KW-0963">Cytoplasm</keyword>
<evidence type="ECO:0000313" key="4">
    <source>
        <dbReference type="Proteomes" id="UP000219020"/>
    </source>
</evidence>
<dbReference type="PANTHER" id="PTHR39591:SF1">
    <property type="entry name" value="UPF0265 PROTEIN YEEX"/>
    <property type="match status" value="1"/>
</dbReference>
<comment type="caution">
    <text evidence="3">The sequence shown here is derived from an EMBL/GenBank/DDBJ whole genome shotgun (WGS) entry which is preliminary data.</text>
</comment>
<evidence type="ECO:0000313" key="3">
    <source>
        <dbReference type="EMBL" id="PCS24183.1"/>
    </source>
</evidence>
<feature type="coiled-coil region" evidence="2">
    <location>
        <begin position="13"/>
        <end position="40"/>
    </location>
</feature>
<dbReference type="GO" id="GO:0005829">
    <property type="term" value="C:cytosol"/>
    <property type="evidence" value="ECO:0007669"/>
    <property type="project" value="TreeGrafter"/>
</dbReference>
<gene>
    <name evidence="2" type="primary">tmaR</name>
    <name evidence="3" type="ORF">BTN49_0178</name>
</gene>
<dbReference type="PIRSF" id="PIRSF028773">
    <property type="entry name" value="UCP028773"/>
    <property type="match status" value="1"/>
</dbReference>
<dbReference type="GO" id="GO:0032880">
    <property type="term" value="P:regulation of protein localization"/>
    <property type="evidence" value="ECO:0007669"/>
    <property type="project" value="UniProtKB-UniRule"/>
</dbReference>
<dbReference type="AlphaFoldDB" id="A0A2A5T7M8"/>
<dbReference type="InterPro" id="IPR007458">
    <property type="entry name" value="DUF496"/>
</dbReference>
<dbReference type="NCBIfam" id="NF003844">
    <property type="entry name" value="PRK05423.1"/>
    <property type="match status" value="1"/>
</dbReference>
<dbReference type="Pfam" id="PF04363">
    <property type="entry name" value="DUF496"/>
    <property type="match status" value="1"/>
</dbReference>
<dbReference type="PANTHER" id="PTHR39591">
    <property type="entry name" value="UPF0265 PROTEIN YEEX"/>
    <property type="match status" value="1"/>
</dbReference>
<comment type="subcellular location">
    <subcellularLocation>
        <location evidence="2">Cytoplasm</location>
    </subcellularLocation>
</comment>